<keyword evidence="1" id="KW-0732">Signal</keyword>
<organism evidence="2 3">
    <name type="scientific">Fundidesulfovibrio magnetotacticus</name>
    <dbReference type="NCBI Taxonomy" id="2730080"/>
    <lineage>
        <taxon>Bacteria</taxon>
        <taxon>Pseudomonadati</taxon>
        <taxon>Thermodesulfobacteriota</taxon>
        <taxon>Desulfovibrionia</taxon>
        <taxon>Desulfovibrionales</taxon>
        <taxon>Desulfovibrionaceae</taxon>
        <taxon>Fundidesulfovibrio</taxon>
    </lineage>
</organism>
<evidence type="ECO:0008006" key="4">
    <source>
        <dbReference type="Google" id="ProtNLM"/>
    </source>
</evidence>
<keyword evidence="3" id="KW-1185">Reference proteome</keyword>
<evidence type="ECO:0000256" key="1">
    <source>
        <dbReference type="SAM" id="SignalP"/>
    </source>
</evidence>
<dbReference type="RefSeq" id="WP_173081952.1">
    <property type="nucleotide sequence ID" value="NZ_BLTE01000003.1"/>
</dbReference>
<protein>
    <recommendedName>
        <fullName evidence="4">Cytochrome c domain-containing protein</fullName>
    </recommendedName>
</protein>
<dbReference type="GO" id="GO:0020037">
    <property type="term" value="F:heme binding"/>
    <property type="evidence" value="ECO:0007669"/>
    <property type="project" value="InterPro"/>
</dbReference>
<reference evidence="2 3" key="2">
    <citation type="submission" date="2020-05" db="EMBL/GenBank/DDBJ databases">
        <title>Draft genome sequence of Desulfovibrio sp. strainFSS-1.</title>
        <authorList>
            <person name="Shimoshige H."/>
            <person name="Kobayashi H."/>
            <person name="Maekawa T."/>
        </authorList>
    </citation>
    <scope>NUCLEOTIDE SEQUENCE [LARGE SCALE GENOMIC DNA]</scope>
    <source>
        <strain evidence="2 3">SIID29052-01</strain>
    </source>
</reference>
<evidence type="ECO:0000313" key="3">
    <source>
        <dbReference type="Proteomes" id="UP000494245"/>
    </source>
</evidence>
<evidence type="ECO:0000313" key="2">
    <source>
        <dbReference type="EMBL" id="GFK93181.1"/>
    </source>
</evidence>
<dbReference type="Gene3D" id="1.10.760.10">
    <property type="entry name" value="Cytochrome c-like domain"/>
    <property type="match status" value="1"/>
</dbReference>
<sequence>MTRTFPAALALVLTLALPALAQDPGKTVLEACGKCHSVKKVCAALGGKDKAAWLATVERMASKGAQVAQDQRPALAEWLAAQSAGAKPVCE</sequence>
<proteinExistence type="predicted"/>
<feature type="chain" id="PRO_5028995381" description="Cytochrome c domain-containing protein" evidence="1">
    <location>
        <begin position="22"/>
        <end position="91"/>
    </location>
</feature>
<dbReference type="Proteomes" id="UP000494245">
    <property type="component" value="Unassembled WGS sequence"/>
</dbReference>
<feature type="signal peptide" evidence="1">
    <location>
        <begin position="1"/>
        <end position="21"/>
    </location>
</feature>
<gene>
    <name evidence="2" type="ORF">NNJEOMEG_01012</name>
</gene>
<dbReference type="GO" id="GO:0009055">
    <property type="term" value="F:electron transfer activity"/>
    <property type="evidence" value="ECO:0007669"/>
    <property type="project" value="InterPro"/>
</dbReference>
<comment type="caution">
    <text evidence="2">The sequence shown here is derived from an EMBL/GenBank/DDBJ whole genome shotgun (WGS) entry which is preliminary data.</text>
</comment>
<dbReference type="InterPro" id="IPR036909">
    <property type="entry name" value="Cyt_c-like_dom_sf"/>
</dbReference>
<dbReference type="AlphaFoldDB" id="A0A6V8LRK0"/>
<dbReference type="SUPFAM" id="SSF46626">
    <property type="entry name" value="Cytochrome c"/>
    <property type="match status" value="1"/>
</dbReference>
<reference evidence="2 3" key="1">
    <citation type="submission" date="2020-04" db="EMBL/GenBank/DDBJ databases">
        <authorList>
            <consortium name="Desulfovibrio sp. FSS-1 genome sequencing consortium"/>
            <person name="Shimoshige H."/>
            <person name="Kobayashi H."/>
            <person name="Maekawa T."/>
        </authorList>
    </citation>
    <scope>NUCLEOTIDE SEQUENCE [LARGE SCALE GENOMIC DNA]</scope>
    <source>
        <strain evidence="2 3">SIID29052-01</strain>
    </source>
</reference>
<dbReference type="EMBL" id="BLTE01000003">
    <property type="protein sequence ID" value="GFK93181.1"/>
    <property type="molecule type" value="Genomic_DNA"/>
</dbReference>
<name>A0A6V8LRK0_9BACT</name>
<accession>A0A6V8LRK0</accession>